<keyword evidence="6" id="KW-0547">Nucleotide-binding</keyword>
<dbReference type="PROSITE" id="PS50893">
    <property type="entry name" value="ABC_TRANSPORTER_2"/>
    <property type="match status" value="2"/>
</dbReference>
<gene>
    <name evidence="13" type="ORF">IscW_ISCW016938</name>
</gene>
<evidence type="ECO:0000256" key="9">
    <source>
        <dbReference type="ARBA" id="ARBA00023136"/>
    </source>
</evidence>
<feature type="transmembrane region" description="Helical" evidence="10">
    <location>
        <begin position="51"/>
        <end position="69"/>
    </location>
</feature>
<evidence type="ECO:0000259" key="11">
    <source>
        <dbReference type="PROSITE" id="PS50893"/>
    </source>
</evidence>
<dbReference type="InterPro" id="IPR011527">
    <property type="entry name" value="ABC1_TM_dom"/>
</dbReference>
<keyword evidence="5" id="KW-0677">Repeat</keyword>
<dbReference type="VEuPathDB" id="VectorBase:ISCI016938"/>
<evidence type="ECO:0000313" key="14">
    <source>
        <dbReference type="EnsemblMetazoa" id="ISCW016938-PA"/>
    </source>
</evidence>
<dbReference type="GO" id="GO:0005886">
    <property type="term" value="C:plasma membrane"/>
    <property type="evidence" value="ECO:0000318"/>
    <property type="project" value="GO_Central"/>
</dbReference>
<dbReference type="InParanoid" id="B7PDH2"/>
<dbReference type="FunFam" id="3.40.50.300:FF:000074">
    <property type="entry name" value="Multidrug resistance-associated protein 5 isoform 1"/>
    <property type="match status" value="1"/>
</dbReference>
<dbReference type="SMART" id="SM00382">
    <property type="entry name" value="AAA"/>
    <property type="match status" value="2"/>
</dbReference>
<dbReference type="EC" id="3.6.3.41" evidence="13"/>
<protein>
    <submittedName>
        <fullName evidence="13 14">Multidrug resistance protein, putative</fullName>
        <ecNumber evidence="13">3.6.3.41</ecNumber>
        <ecNumber evidence="13">3.6.3.44</ecNumber>
    </submittedName>
</protein>
<dbReference type="EMBL" id="ABJB010451747">
    <property type="status" value="NOT_ANNOTATED_CDS"/>
    <property type="molecule type" value="Genomic_DNA"/>
</dbReference>
<dbReference type="EMBL" id="ABJB010247956">
    <property type="status" value="NOT_ANNOTATED_CDS"/>
    <property type="molecule type" value="Genomic_DNA"/>
</dbReference>
<evidence type="ECO:0000256" key="8">
    <source>
        <dbReference type="ARBA" id="ARBA00022989"/>
    </source>
</evidence>
<dbReference type="GO" id="GO:0055085">
    <property type="term" value="P:transmembrane transport"/>
    <property type="evidence" value="ECO:0000318"/>
    <property type="project" value="GO_Central"/>
</dbReference>
<dbReference type="HOGENOM" id="CLU_000604_27_3_1"/>
<keyword evidence="7" id="KW-0067">ATP-binding</keyword>
<dbReference type="EMBL" id="ABJB010774665">
    <property type="status" value="NOT_ANNOTATED_CDS"/>
    <property type="molecule type" value="Genomic_DNA"/>
</dbReference>
<evidence type="ECO:0000256" key="3">
    <source>
        <dbReference type="ARBA" id="ARBA00022448"/>
    </source>
</evidence>
<evidence type="ECO:0000259" key="12">
    <source>
        <dbReference type="PROSITE" id="PS50929"/>
    </source>
</evidence>
<feature type="transmembrane region" description="Helical" evidence="10">
    <location>
        <begin position="804"/>
        <end position="832"/>
    </location>
</feature>
<feature type="transmembrane region" description="Helical" evidence="10">
    <location>
        <begin position="20"/>
        <end position="39"/>
    </location>
</feature>
<sequence length="1250" mass="138767">MVALHLYLLMHENFFREEHMGTLVKLLTLLLATMLHSLTRLAGMSSSAIQFGFWLLFTASAAVSSVSVFRENAEKCSPVVHSPFLSRLTFHWMNPLILKGFKSALKAGDIPPSLEEMNPAVCYKEMTRHWRVGGGDAVQGAGLSSSSLFWALLKCYPGPLLLIGFLETIFCLSVILPIYLLEVMIQFVGGNEPYWKGYSYALLLAASSIAANLLYSQIYYFSVRLALSVKTTLIACLYRKVLTAWSTGGDQMTAGEVINSITLDTDKVAQTFVVVGDMWGAPLRLLFTMAMLWQYLGPSSLVAILVVVIVLIASFALARRVQAVQTDQMATKDLRIKHVNELLSGIKILKLNAWERPFEERVVNSRKKEVQMLHNIVHLYSVMNFVWNCISFLVSLVTFMTYLIVSSKTLDPVTAFVSLALFNTLRFSLLLIPDLVVQAVVCAVATGRMRKFLQSEDLDRSQVGRQPDTGDAVTIRQATFSWHRDKRFVLKDLDLHVPQGKLVAIVGHVGSGKTSLLSAILGELRCVQGSIDRKGKLAYVAQQAWIQNATLQQNILLKRGLRPCFYQRVVRACQLQADLEALPAGDQTEIGGRGANLSGGQKQRISLARAVYQNADLYVMDDPLSAVDAQVGAALFHGVIGRRGLLRNKTRVLSTNNLSLLSQMDMVVILHEGFVREVHTAPFGQHFDQMLSSLWISSWSEDPASGSDFSNTAQRNWRLAVYAFFGVCQGLAIWAGSLILGFRALQASKSLHESILYRVVRAPMWFFDTTPLGRILNRFTKDLDQADYYLPMVMDAMLEHLTDVIGVGVLITIYVPLFMLAILPCVLIYFIIQKTYVRTSRQLQRLESVSRSPLYNCVSETVPGVQTIRAYGVQTPFEGLSDALLERWVASSFYLMCADRWLTLRLNLLGTAITLVTAILLVHGRETTGAAAAGLTLLYALKVTDALNSLVRFTAELENALISIERLHEYTSVPIEAPWRVTPAPSPDWPSHGAVRFAGFSTRYRPELNLVLRNVNLNIDPSEKVALVGRTGSGKSSLTLSLFRILEAATGNIFIDDVDISALGLHDLRTKLTIIPQDPVLFAGSLRMNLDPNEEYSDGQVWAALEKAHLKRFFQNKPGNISFLVEEEGQNLSVGQHQLICLARALLRNTKVLVLDEATASVDPDTDGLVQRTIRRDFGHCTVITVAHRLQTIMDVDRIVMMRDGEIVEVGSPEELLRDRESAFHAMAREAGLTRTESDAASGTTVVLDA</sequence>
<dbReference type="GO" id="GO:0005524">
    <property type="term" value="F:ATP binding"/>
    <property type="evidence" value="ECO:0007669"/>
    <property type="project" value="UniProtKB-KW"/>
</dbReference>
<feature type="transmembrane region" description="Helical" evidence="10">
    <location>
        <begin position="719"/>
        <end position="742"/>
    </location>
</feature>
<dbReference type="EMBL" id="ABJB010817068">
    <property type="status" value="NOT_ANNOTATED_CDS"/>
    <property type="molecule type" value="Genomic_DNA"/>
</dbReference>
<dbReference type="VEuPathDB" id="VectorBase:ISCP_010485"/>
<dbReference type="InterPro" id="IPR036640">
    <property type="entry name" value="ABC1_TM_sf"/>
</dbReference>
<keyword evidence="8 10" id="KW-1133">Transmembrane helix</keyword>
<comment type="subcellular location">
    <subcellularLocation>
        <location evidence="1">Vacuole membrane</location>
        <topology evidence="1">Multi-pass membrane protein</topology>
    </subcellularLocation>
</comment>
<reference evidence="13 15" key="1">
    <citation type="submission" date="2008-03" db="EMBL/GenBank/DDBJ databases">
        <title>Annotation of Ixodes scapularis.</title>
        <authorList>
            <consortium name="Ixodes scapularis Genome Project Consortium"/>
            <person name="Caler E."/>
            <person name="Hannick L.I."/>
            <person name="Bidwell S."/>
            <person name="Joardar V."/>
            <person name="Thiagarajan M."/>
            <person name="Amedeo P."/>
            <person name="Galinsky K.J."/>
            <person name="Schobel S."/>
            <person name="Inman J."/>
            <person name="Hostetler J."/>
            <person name="Miller J."/>
            <person name="Hammond M."/>
            <person name="Megy K."/>
            <person name="Lawson D."/>
            <person name="Kodira C."/>
            <person name="Sutton G."/>
            <person name="Meyer J."/>
            <person name="Hill C.A."/>
            <person name="Birren B."/>
            <person name="Nene V."/>
            <person name="Collins F."/>
            <person name="Alarcon-Chaidez F."/>
            <person name="Wikel S."/>
            <person name="Strausberg R."/>
        </authorList>
    </citation>
    <scope>NUCLEOTIDE SEQUENCE [LARGE SCALE GENOMIC DNA]</scope>
    <source>
        <strain evidence="15">Wikel</strain>
        <strain evidence="13">Wikel colony</strain>
    </source>
</reference>
<evidence type="ECO:0000256" key="7">
    <source>
        <dbReference type="ARBA" id="ARBA00022840"/>
    </source>
</evidence>
<evidence type="ECO:0000313" key="15">
    <source>
        <dbReference type="Proteomes" id="UP000001555"/>
    </source>
</evidence>
<dbReference type="Pfam" id="PF00005">
    <property type="entry name" value="ABC_tran"/>
    <property type="match status" value="2"/>
</dbReference>
<dbReference type="EnsemblMetazoa" id="ISCW016938-RA">
    <property type="protein sequence ID" value="ISCW016938-PA"/>
    <property type="gene ID" value="ISCW016938"/>
</dbReference>
<feature type="domain" description="ABC transmembrane type-1" evidence="12">
    <location>
        <begin position="161"/>
        <end position="438"/>
    </location>
</feature>
<accession>B7PDH2</accession>
<feature type="transmembrane region" description="Helical" evidence="10">
    <location>
        <begin position="902"/>
        <end position="922"/>
    </location>
</feature>
<feature type="domain" description="ABC transporter" evidence="11">
    <location>
        <begin position="995"/>
        <end position="1229"/>
    </location>
</feature>
<dbReference type="GO" id="GO:0016887">
    <property type="term" value="F:ATP hydrolysis activity"/>
    <property type="evidence" value="ECO:0007669"/>
    <property type="project" value="InterPro"/>
</dbReference>
<comment type="similarity">
    <text evidence="2">Belongs to the ABC transporter superfamily. ABCC family. Conjugate transporter (TC 3.A.1.208) subfamily.</text>
</comment>
<reference evidence="14" key="2">
    <citation type="submission" date="2020-05" db="UniProtKB">
        <authorList>
            <consortium name="EnsemblMetazoa"/>
        </authorList>
    </citation>
    <scope>IDENTIFICATION</scope>
    <source>
        <strain evidence="14">wikel</strain>
    </source>
</reference>
<evidence type="ECO:0000256" key="5">
    <source>
        <dbReference type="ARBA" id="ARBA00022737"/>
    </source>
</evidence>
<proteinExistence type="inferred from homology"/>
<feature type="transmembrane region" description="Helical" evidence="10">
    <location>
        <begin position="272"/>
        <end position="293"/>
    </location>
</feature>
<dbReference type="EMBL" id="ABJB010644748">
    <property type="status" value="NOT_ANNOTATED_CDS"/>
    <property type="molecule type" value="Genomic_DNA"/>
</dbReference>
<keyword evidence="13" id="KW-0378">Hydrolase</keyword>
<keyword evidence="3" id="KW-0813">Transport</keyword>
<dbReference type="CDD" id="cd03250">
    <property type="entry name" value="ABCC_MRP_domain1"/>
    <property type="match status" value="1"/>
</dbReference>
<dbReference type="FunFam" id="3.40.50.300:FF:000997">
    <property type="entry name" value="Multidrug resistance-associated protein 1"/>
    <property type="match status" value="1"/>
</dbReference>
<feature type="transmembrane region" description="Helical" evidence="10">
    <location>
        <begin position="160"/>
        <end position="180"/>
    </location>
</feature>
<dbReference type="SUPFAM" id="SSF52540">
    <property type="entry name" value="P-loop containing nucleoside triphosphate hydrolases"/>
    <property type="match status" value="2"/>
</dbReference>
<dbReference type="OrthoDB" id="6514936at2759"/>
<dbReference type="FunFam" id="1.20.1560.10:FF:000082">
    <property type="entry name" value="ABC transporter, multidrug resistance associated protein"/>
    <property type="match status" value="1"/>
</dbReference>
<dbReference type="InterPro" id="IPR050173">
    <property type="entry name" value="ABC_transporter_C-like"/>
</dbReference>
<feature type="domain" description="ABC transporter" evidence="11">
    <location>
        <begin position="475"/>
        <end position="697"/>
    </location>
</feature>
<evidence type="ECO:0000313" key="13">
    <source>
        <dbReference type="EMBL" id="EEC04644.1"/>
    </source>
</evidence>
<organism>
    <name type="scientific">Ixodes scapularis</name>
    <name type="common">Black-legged tick</name>
    <name type="synonym">Deer tick</name>
    <dbReference type="NCBI Taxonomy" id="6945"/>
    <lineage>
        <taxon>Eukaryota</taxon>
        <taxon>Metazoa</taxon>
        <taxon>Ecdysozoa</taxon>
        <taxon>Arthropoda</taxon>
        <taxon>Chelicerata</taxon>
        <taxon>Arachnida</taxon>
        <taxon>Acari</taxon>
        <taxon>Parasitiformes</taxon>
        <taxon>Ixodida</taxon>
        <taxon>Ixodoidea</taxon>
        <taxon>Ixodidae</taxon>
        <taxon>Ixodinae</taxon>
        <taxon>Ixodes</taxon>
    </lineage>
</organism>
<dbReference type="CDD" id="cd03244">
    <property type="entry name" value="ABCC_MRP_domain2"/>
    <property type="match status" value="1"/>
</dbReference>
<evidence type="ECO:0000256" key="1">
    <source>
        <dbReference type="ARBA" id="ARBA00004128"/>
    </source>
</evidence>
<dbReference type="EMBL" id="ABJB010496751">
    <property type="status" value="NOT_ANNOTATED_CDS"/>
    <property type="molecule type" value="Genomic_DNA"/>
</dbReference>
<feature type="transmembrane region" description="Helical" evidence="10">
    <location>
        <begin position="385"/>
        <end position="405"/>
    </location>
</feature>
<feature type="transmembrane region" description="Helical" evidence="10">
    <location>
        <begin position="299"/>
        <end position="318"/>
    </location>
</feature>
<dbReference type="PANTHER" id="PTHR24223:SF443">
    <property type="entry name" value="MULTIDRUG-RESISTANCE LIKE PROTEIN 1, ISOFORM I"/>
    <property type="match status" value="1"/>
</dbReference>
<dbReference type="EC" id="3.6.3.44" evidence="13"/>
<dbReference type="Gene3D" id="1.20.1560.10">
    <property type="entry name" value="ABC transporter type 1, transmembrane domain"/>
    <property type="match status" value="2"/>
</dbReference>
<dbReference type="CDD" id="cd18595">
    <property type="entry name" value="ABC_6TM_MRP1_2_3_6_D1_like"/>
    <property type="match status" value="1"/>
</dbReference>
<dbReference type="InterPro" id="IPR017871">
    <property type="entry name" value="ABC_transporter-like_CS"/>
</dbReference>
<dbReference type="PANTHER" id="PTHR24223">
    <property type="entry name" value="ATP-BINDING CASSETTE SUB-FAMILY C"/>
    <property type="match status" value="1"/>
</dbReference>
<feature type="domain" description="ABC transmembrane type-1" evidence="12">
    <location>
        <begin position="689"/>
        <end position="959"/>
    </location>
</feature>
<evidence type="ECO:0000256" key="10">
    <source>
        <dbReference type="SAM" id="Phobius"/>
    </source>
</evidence>
<dbReference type="EMBL" id="ABJB010196103">
    <property type="status" value="NOT_ANNOTATED_CDS"/>
    <property type="molecule type" value="Genomic_DNA"/>
</dbReference>
<name>B7PDH2_IXOSC</name>
<dbReference type="PROSITE" id="PS00211">
    <property type="entry name" value="ABC_TRANSPORTER_1"/>
    <property type="match status" value="1"/>
</dbReference>
<dbReference type="CDD" id="cd18603">
    <property type="entry name" value="ABC_6TM_MRP1_2_3_6_D2_like"/>
    <property type="match status" value="1"/>
</dbReference>
<dbReference type="PaxDb" id="6945-B7PDH2"/>
<dbReference type="InterPro" id="IPR003439">
    <property type="entry name" value="ABC_transporter-like_ATP-bd"/>
</dbReference>
<dbReference type="InterPro" id="IPR027417">
    <property type="entry name" value="P-loop_NTPase"/>
</dbReference>
<dbReference type="AlphaFoldDB" id="B7PDH2"/>
<dbReference type="EMBL" id="ABJB010209802">
    <property type="status" value="NOT_ANNOTATED_CDS"/>
    <property type="molecule type" value="Genomic_DNA"/>
</dbReference>
<evidence type="ECO:0000256" key="2">
    <source>
        <dbReference type="ARBA" id="ARBA00009726"/>
    </source>
</evidence>
<dbReference type="SUPFAM" id="SSF90123">
    <property type="entry name" value="ABC transporter transmembrane region"/>
    <property type="match status" value="2"/>
</dbReference>
<evidence type="ECO:0000256" key="4">
    <source>
        <dbReference type="ARBA" id="ARBA00022692"/>
    </source>
</evidence>
<evidence type="ECO:0000256" key="6">
    <source>
        <dbReference type="ARBA" id="ARBA00022741"/>
    </source>
</evidence>
<dbReference type="Gene3D" id="3.40.50.300">
    <property type="entry name" value="P-loop containing nucleotide triphosphate hydrolases"/>
    <property type="match status" value="2"/>
</dbReference>
<dbReference type="InterPro" id="IPR003593">
    <property type="entry name" value="AAA+_ATPase"/>
</dbReference>
<keyword evidence="9 10" id="KW-0472">Membrane</keyword>
<dbReference type="EMBL" id="ABJB010102359">
    <property type="status" value="NOT_ANNOTATED_CDS"/>
    <property type="molecule type" value="Genomic_DNA"/>
</dbReference>
<dbReference type="VEuPathDB" id="VectorBase:ISCW016938"/>
<dbReference type="Pfam" id="PF00664">
    <property type="entry name" value="ABC_membrane"/>
    <property type="match status" value="2"/>
</dbReference>
<dbReference type="GO" id="GO:0005774">
    <property type="term" value="C:vacuolar membrane"/>
    <property type="evidence" value="ECO:0007669"/>
    <property type="project" value="UniProtKB-SubCell"/>
</dbReference>
<keyword evidence="15" id="KW-1185">Reference proteome</keyword>
<feature type="transmembrane region" description="Helical" evidence="10">
    <location>
        <begin position="425"/>
        <end position="445"/>
    </location>
</feature>
<dbReference type="FunFam" id="1.20.1560.10:FF:000063">
    <property type="entry name" value="Multidrug resistance protein ABC transporter"/>
    <property type="match status" value="1"/>
</dbReference>
<dbReference type="GO" id="GO:0140359">
    <property type="term" value="F:ABC-type transporter activity"/>
    <property type="evidence" value="ECO:0000318"/>
    <property type="project" value="GO_Central"/>
</dbReference>
<dbReference type="PROSITE" id="PS50929">
    <property type="entry name" value="ABC_TM1F"/>
    <property type="match status" value="2"/>
</dbReference>
<dbReference type="Proteomes" id="UP000001555">
    <property type="component" value="Unassembled WGS sequence"/>
</dbReference>
<dbReference type="EMBL" id="DS689861">
    <property type="protein sequence ID" value="EEC04644.1"/>
    <property type="molecule type" value="Genomic_DNA"/>
</dbReference>
<keyword evidence="4 10" id="KW-0812">Transmembrane</keyword>
<feature type="transmembrane region" description="Helical" evidence="10">
    <location>
        <begin position="200"/>
        <end position="221"/>
    </location>
</feature>
<dbReference type="VEuPathDB" id="VectorBase:ISCP_003784"/>
<dbReference type="EMBL" id="ABJB010471663">
    <property type="status" value="NOT_ANNOTATED_CDS"/>
    <property type="molecule type" value="Genomic_DNA"/>
</dbReference>